<gene>
    <name evidence="1" type="ORF">HPP92_006461</name>
</gene>
<evidence type="ECO:0000313" key="1">
    <source>
        <dbReference type="EMBL" id="KAG0489598.1"/>
    </source>
</evidence>
<dbReference type="EMBL" id="JADCNM010000003">
    <property type="protein sequence ID" value="KAG0489598.1"/>
    <property type="molecule type" value="Genomic_DNA"/>
</dbReference>
<dbReference type="Proteomes" id="UP000639772">
    <property type="component" value="Chromosome 3"/>
</dbReference>
<organism evidence="1 2">
    <name type="scientific">Vanilla planifolia</name>
    <name type="common">Vanilla</name>
    <dbReference type="NCBI Taxonomy" id="51239"/>
    <lineage>
        <taxon>Eukaryota</taxon>
        <taxon>Viridiplantae</taxon>
        <taxon>Streptophyta</taxon>
        <taxon>Embryophyta</taxon>
        <taxon>Tracheophyta</taxon>
        <taxon>Spermatophyta</taxon>
        <taxon>Magnoliopsida</taxon>
        <taxon>Liliopsida</taxon>
        <taxon>Asparagales</taxon>
        <taxon>Orchidaceae</taxon>
        <taxon>Vanilloideae</taxon>
        <taxon>Vanilleae</taxon>
        <taxon>Vanilla</taxon>
    </lineage>
</organism>
<accession>A0A835RFN7</accession>
<dbReference type="AlphaFoldDB" id="A0A835RFN7"/>
<proteinExistence type="predicted"/>
<reference evidence="1 2" key="1">
    <citation type="journal article" date="2020" name="Nat. Food">
        <title>A phased Vanilla planifolia genome enables genetic improvement of flavour and production.</title>
        <authorList>
            <person name="Hasing T."/>
            <person name="Tang H."/>
            <person name="Brym M."/>
            <person name="Khazi F."/>
            <person name="Huang T."/>
            <person name="Chambers A.H."/>
        </authorList>
    </citation>
    <scope>NUCLEOTIDE SEQUENCE [LARGE SCALE GENOMIC DNA]</scope>
    <source>
        <tissue evidence="1">Leaf</tissue>
    </source>
</reference>
<comment type="caution">
    <text evidence="1">The sequence shown here is derived from an EMBL/GenBank/DDBJ whole genome shotgun (WGS) entry which is preliminary data.</text>
</comment>
<evidence type="ECO:0000313" key="2">
    <source>
        <dbReference type="Proteomes" id="UP000639772"/>
    </source>
</evidence>
<name>A0A835RFN7_VANPL</name>
<protein>
    <submittedName>
        <fullName evidence="1">Uncharacterized protein</fullName>
    </submittedName>
</protein>
<sequence>MKGHPDHIRVSILQYKDHPSELSSNKARPLSPHKRCMGIMLYSIVLLLRRLNPDPAFYYMRLQSRVQKVTQHGLQRQTRRNAVKELRKGETEVSLKDVLLHSAAVGCVKSAVFEKEKDHGHEGLT</sequence>